<dbReference type="InterPro" id="IPR052726">
    <property type="entry name" value="Phage_Baseplate_Hub"/>
</dbReference>
<dbReference type="InterPro" id="IPR058531">
    <property type="entry name" value="Baseplate_J_M"/>
</dbReference>
<dbReference type="EMBL" id="MKJU01000025">
    <property type="protein sequence ID" value="OHU91687.1"/>
    <property type="molecule type" value="Genomic_DNA"/>
</dbReference>
<accession>A0A1S1MX97</accession>
<evidence type="ECO:0000259" key="1">
    <source>
        <dbReference type="Pfam" id="PF26078"/>
    </source>
</evidence>
<comment type="caution">
    <text evidence="3">The sequence shown here is derived from an EMBL/GenBank/DDBJ whole genome shotgun (WGS) entry which is preliminary data.</text>
</comment>
<dbReference type="PANTHER" id="PTHR35862">
    <property type="entry name" value="FELS-2 PROPHAGE PROTEIN"/>
    <property type="match status" value="1"/>
</dbReference>
<dbReference type="STRING" id="1859457.BET10_10625"/>
<reference evidence="3 4" key="1">
    <citation type="submission" date="2016-09" db="EMBL/GenBank/DDBJ databases">
        <title>Pseudoalteromonas amylolytica sp. nov., isolated from the surface seawater.</title>
        <authorList>
            <person name="Wu Y.-H."/>
            <person name="Cheng H."/>
            <person name="Jin X.-B."/>
            <person name="Wang C.-S."/>
            <person name="Xu X.-W."/>
        </authorList>
    </citation>
    <scope>NUCLEOTIDE SEQUENCE [LARGE SCALE GENOMIC DNA]</scope>
    <source>
        <strain evidence="3 4">JW1</strain>
    </source>
</reference>
<dbReference type="RefSeq" id="WP_070985596.1">
    <property type="nucleotide sequence ID" value="NZ_MKJU01000025.1"/>
</dbReference>
<dbReference type="Proteomes" id="UP000179786">
    <property type="component" value="Unassembled WGS sequence"/>
</dbReference>
<organism evidence="3 4">
    <name type="scientific">Pseudoalteromonas amylolytica</name>
    <dbReference type="NCBI Taxonomy" id="1859457"/>
    <lineage>
        <taxon>Bacteria</taxon>
        <taxon>Pseudomonadati</taxon>
        <taxon>Pseudomonadota</taxon>
        <taxon>Gammaproteobacteria</taxon>
        <taxon>Alteromonadales</taxon>
        <taxon>Pseudoalteromonadaceae</taxon>
        <taxon>Pseudoalteromonas</taxon>
    </lineage>
</organism>
<sequence length="296" mass="32442">MRVFNLLDMSKVPLPDTITELDFEQTLSQLKERLLSHYPQYAEALSFESEPMQVMLEMMAYQQLLFDGKLNDAIKGNMLASATGNDLDAIAARYNLARQDSETDERFKRRIQMVFEGLNTAGSKQAYQFHALSADARVKDVYVTSPEPCDIHLTILSHEQNGEPSDELLNTLRNHFGLDADGSISKHASKVRPLGDRLTITGPTVKPFTLDVALEIAPGPAASVVEQTVKAALSQYLTQQSLLGRDISQMGLFAALNQPGVESGRIIHPNADIHIAANEVAVCTGITVSSTVIEGE</sequence>
<dbReference type="PIRSF" id="PIRSF020481">
    <property type="entry name" value="BAP"/>
    <property type="match status" value="1"/>
</dbReference>
<dbReference type="PANTHER" id="PTHR35862:SF1">
    <property type="entry name" value="FELS-2 PROPHAGE PROTEIN"/>
    <property type="match status" value="1"/>
</dbReference>
<evidence type="ECO:0000313" key="4">
    <source>
        <dbReference type="Proteomes" id="UP000179786"/>
    </source>
</evidence>
<dbReference type="InterPro" id="IPR014507">
    <property type="entry name" value="Baseplate_assembly_J_pred"/>
</dbReference>
<name>A0A1S1MX97_9GAMM</name>
<dbReference type="AlphaFoldDB" id="A0A1S1MX97"/>
<evidence type="ECO:0000313" key="3">
    <source>
        <dbReference type="EMBL" id="OHU91687.1"/>
    </source>
</evidence>
<dbReference type="Pfam" id="PF26079">
    <property type="entry name" value="Baseplate_J_C"/>
    <property type="match status" value="1"/>
</dbReference>
<feature type="domain" description="Baseplate J-like C-terminal" evidence="2">
    <location>
        <begin position="211"/>
        <end position="289"/>
    </location>
</feature>
<protein>
    <submittedName>
        <fullName evidence="3">Uncharacterized protein</fullName>
    </submittedName>
</protein>
<dbReference type="InterPro" id="IPR058530">
    <property type="entry name" value="Baseplate_J-like_C"/>
</dbReference>
<dbReference type="Pfam" id="PF26078">
    <property type="entry name" value="Baseplate_J_M"/>
    <property type="match status" value="1"/>
</dbReference>
<proteinExistence type="predicted"/>
<keyword evidence="4" id="KW-1185">Reference proteome</keyword>
<gene>
    <name evidence="3" type="ORF">BET10_10625</name>
</gene>
<evidence type="ECO:0000259" key="2">
    <source>
        <dbReference type="Pfam" id="PF26079"/>
    </source>
</evidence>
<feature type="domain" description="Baseplate J-like central" evidence="1">
    <location>
        <begin position="120"/>
        <end position="201"/>
    </location>
</feature>